<dbReference type="InterPro" id="IPR050238">
    <property type="entry name" value="DNA_Rep/Repair_Clamp_Loader"/>
</dbReference>
<accession>A0A5S5AVM5</accession>
<keyword evidence="2" id="KW-1185">Reference proteome</keyword>
<dbReference type="Gene3D" id="3.40.50.300">
    <property type="entry name" value="P-loop containing nucleotide triphosphate hydrolases"/>
    <property type="match status" value="1"/>
</dbReference>
<proteinExistence type="predicted"/>
<dbReference type="GO" id="GO:0003677">
    <property type="term" value="F:DNA binding"/>
    <property type="evidence" value="ECO:0007669"/>
    <property type="project" value="InterPro"/>
</dbReference>
<dbReference type="OrthoDB" id="9810148at2"/>
<evidence type="ECO:0000313" key="1">
    <source>
        <dbReference type="EMBL" id="TYP57389.1"/>
    </source>
</evidence>
<dbReference type="PANTHER" id="PTHR11669">
    <property type="entry name" value="REPLICATION FACTOR C / DNA POLYMERASE III GAMMA-TAU SUBUNIT"/>
    <property type="match status" value="1"/>
</dbReference>
<dbReference type="InterPro" id="IPR008921">
    <property type="entry name" value="DNA_pol3_clamp-load_cplx_C"/>
</dbReference>
<dbReference type="PANTHER" id="PTHR11669:SF8">
    <property type="entry name" value="DNA POLYMERASE III SUBUNIT DELTA"/>
    <property type="match status" value="1"/>
</dbReference>
<dbReference type="EMBL" id="VNHO01000006">
    <property type="protein sequence ID" value="TYP57389.1"/>
    <property type="molecule type" value="Genomic_DNA"/>
</dbReference>
<protein>
    <submittedName>
        <fullName evidence="1">DNA polymerase-3 subunit delta</fullName>
    </submittedName>
</protein>
<dbReference type="Proteomes" id="UP000322294">
    <property type="component" value="Unassembled WGS sequence"/>
</dbReference>
<comment type="caution">
    <text evidence="1">The sequence shown here is derived from an EMBL/GenBank/DDBJ whole genome shotgun (WGS) entry which is preliminary data.</text>
</comment>
<dbReference type="SUPFAM" id="SSF52540">
    <property type="entry name" value="P-loop containing nucleoside triphosphate hydrolases"/>
    <property type="match status" value="1"/>
</dbReference>
<evidence type="ECO:0000313" key="2">
    <source>
        <dbReference type="Proteomes" id="UP000322294"/>
    </source>
</evidence>
<name>A0A5S5AVM5_9FIRM</name>
<sequence>MTCMRKIFHAYILIGSEEETAKRAVELAQSANCNDYGPPCGFCDCCRRIREGSHPDLFHVFPDGSSIKIEKVRNLILSASQPPIEGRRKVYVIHEAGRMTQDAQNTLLKTLEDPPAAGIFLLLTQNVKNLLPTVVSRCQILDYSKLDESEMAIPGDVKETLMDIIFSRPDLSKIPFYVQKLAGTEIEPDVLMEFMAGVYRDLLVIKTKSRASLKNREFLNRLKEQADNFSPRALVAAIESLYSQIEAVKSRGNANLVWFNLLLRLQEQEVI</sequence>
<reference evidence="1 2" key="1">
    <citation type="submission" date="2019-07" db="EMBL/GenBank/DDBJ databases">
        <title>Genomic Encyclopedia of Type Strains, Phase I: the one thousand microbial genomes (KMG-I) project.</title>
        <authorList>
            <person name="Kyrpides N."/>
        </authorList>
    </citation>
    <scope>NUCLEOTIDE SEQUENCE [LARGE SCALE GENOMIC DNA]</scope>
    <source>
        <strain evidence="1 2">DSM 16647</strain>
    </source>
</reference>
<dbReference type="Pfam" id="PF13177">
    <property type="entry name" value="DNA_pol3_delta2"/>
    <property type="match status" value="1"/>
</dbReference>
<dbReference type="SUPFAM" id="SSF48019">
    <property type="entry name" value="post-AAA+ oligomerization domain-like"/>
    <property type="match status" value="1"/>
</dbReference>
<organism evidence="1 2">
    <name type="scientific">Thermosediminibacter litoriperuensis</name>
    <dbReference type="NCBI Taxonomy" id="291989"/>
    <lineage>
        <taxon>Bacteria</taxon>
        <taxon>Bacillati</taxon>
        <taxon>Bacillota</taxon>
        <taxon>Clostridia</taxon>
        <taxon>Thermosediminibacterales</taxon>
        <taxon>Thermosediminibacteraceae</taxon>
        <taxon>Thermosediminibacter</taxon>
    </lineage>
</organism>
<gene>
    <name evidence="1" type="ORF">LZ11_00700</name>
</gene>
<dbReference type="GO" id="GO:0006261">
    <property type="term" value="P:DNA-templated DNA replication"/>
    <property type="evidence" value="ECO:0007669"/>
    <property type="project" value="TreeGrafter"/>
</dbReference>
<dbReference type="InterPro" id="IPR027417">
    <property type="entry name" value="P-loop_NTPase"/>
</dbReference>
<dbReference type="AlphaFoldDB" id="A0A5S5AVM5"/>